<organism evidence="1 2">
    <name type="scientific">Oceanobacillus kapialis</name>
    <dbReference type="NCBI Taxonomy" id="481353"/>
    <lineage>
        <taxon>Bacteria</taxon>
        <taxon>Bacillati</taxon>
        <taxon>Bacillota</taxon>
        <taxon>Bacilli</taxon>
        <taxon>Bacillales</taxon>
        <taxon>Bacillaceae</taxon>
        <taxon>Oceanobacillus</taxon>
    </lineage>
</organism>
<evidence type="ECO:0000313" key="1">
    <source>
        <dbReference type="EMBL" id="MFD2628006.1"/>
    </source>
</evidence>
<gene>
    <name evidence="1" type="ORF">ACFSUN_04315</name>
</gene>
<protein>
    <submittedName>
        <fullName evidence="1">Uncharacterized protein</fullName>
    </submittedName>
</protein>
<dbReference type="RefSeq" id="WP_379560689.1">
    <property type="nucleotide sequence ID" value="NZ_JBHUMX010000009.1"/>
</dbReference>
<keyword evidence="2" id="KW-1185">Reference proteome</keyword>
<dbReference type="Proteomes" id="UP001597451">
    <property type="component" value="Unassembled WGS sequence"/>
</dbReference>
<evidence type="ECO:0000313" key="2">
    <source>
        <dbReference type="Proteomes" id="UP001597451"/>
    </source>
</evidence>
<proteinExistence type="predicted"/>
<sequence>MALIDKFTEEELLEYKKLKDRMLAAYTTKEIKYYDKKIHDIFDNVEYRSEIENAVETGRVEIIMSLLRNGMSIEQVVKHTSFNIKYIEDIKRSLHGEE</sequence>
<comment type="caution">
    <text evidence="1">The sequence shown here is derived from an EMBL/GenBank/DDBJ whole genome shotgun (WGS) entry which is preliminary data.</text>
</comment>
<reference evidence="2" key="1">
    <citation type="journal article" date="2019" name="Int. J. Syst. Evol. Microbiol.">
        <title>The Global Catalogue of Microorganisms (GCM) 10K type strain sequencing project: providing services to taxonomists for standard genome sequencing and annotation.</title>
        <authorList>
            <consortium name="The Broad Institute Genomics Platform"/>
            <consortium name="The Broad Institute Genome Sequencing Center for Infectious Disease"/>
            <person name="Wu L."/>
            <person name="Ma J."/>
        </authorList>
    </citation>
    <scope>NUCLEOTIDE SEQUENCE [LARGE SCALE GENOMIC DNA]</scope>
    <source>
        <strain evidence="2">TISTR 1858</strain>
    </source>
</reference>
<dbReference type="EMBL" id="JBHUMX010000009">
    <property type="protein sequence ID" value="MFD2628006.1"/>
    <property type="molecule type" value="Genomic_DNA"/>
</dbReference>
<name>A0ABW5PXR1_9BACI</name>
<accession>A0ABW5PXR1</accession>